<reference evidence="2" key="1">
    <citation type="journal article" date="2019" name="Int. J. Syst. Evol. Microbiol.">
        <title>The Global Catalogue of Microorganisms (GCM) 10K type strain sequencing project: providing services to taxonomists for standard genome sequencing and annotation.</title>
        <authorList>
            <consortium name="The Broad Institute Genomics Platform"/>
            <consortium name="The Broad Institute Genome Sequencing Center for Infectious Disease"/>
            <person name="Wu L."/>
            <person name="Ma J."/>
        </authorList>
    </citation>
    <scope>NUCLEOTIDE SEQUENCE [LARGE SCALE GENOMIC DNA]</scope>
    <source>
        <strain evidence="2">CGMCC 1.12471</strain>
    </source>
</reference>
<proteinExistence type="predicted"/>
<dbReference type="EMBL" id="JBHUEA010000019">
    <property type="protein sequence ID" value="MFD1722371.1"/>
    <property type="molecule type" value="Genomic_DNA"/>
</dbReference>
<dbReference type="RefSeq" id="WP_377935409.1">
    <property type="nucleotide sequence ID" value="NZ_JBHUEA010000019.1"/>
</dbReference>
<name>A0ABW4LG86_9MICO</name>
<accession>A0ABW4LG86</accession>
<comment type="caution">
    <text evidence="1">The sequence shown here is derived from an EMBL/GenBank/DDBJ whole genome shotgun (WGS) entry which is preliminary data.</text>
</comment>
<protein>
    <submittedName>
        <fullName evidence="1">Uncharacterized protein</fullName>
    </submittedName>
</protein>
<evidence type="ECO:0000313" key="1">
    <source>
        <dbReference type="EMBL" id="MFD1722371.1"/>
    </source>
</evidence>
<dbReference type="Proteomes" id="UP001597347">
    <property type="component" value="Unassembled WGS sequence"/>
</dbReference>
<sequence length="76" mass="8102">MTVEPNESDGPEDLWAREHEDELIGSSDEDASALVSAAGFRPFVFQAATGHALAANKIRNTIALISVGGIVRSVRH</sequence>
<evidence type="ECO:0000313" key="2">
    <source>
        <dbReference type="Proteomes" id="UP001597347"/>
    </source>
</evidence>
<keyword evidence="2" id="KW-1185">Reference proteome</keyword>
<organism evidence="1 2">
    <name type="scientific">Amnibacterium endophyticum</name>
    <dbReference type="NCBI Taxonomy" id="2109337"/>
    <lineage>
        <taxon>Bacteria</taxon>
        <taxon>Bacillati</taxon>
        <taxon>Actinomycetota</taxon>
        <taxon>Actinomycetes</taxon>
        <taxon>Micrococcales</taxon>
        <taxon>Microbacteriaceae</taxon>
        <taxon>Amnibacterium</taxon>
    </lineage>
</organism>
<gene>
    <name evidence="1" type="ORF">ACFSBI_12500</name>
</gene>